<evidence type="ECO:0000313" key="1">
    <source>
        <dbReference type="EMBL" id="EQC29712.1"/>
    </source>
</evidence>
<organism evidence="1 2">
    <name type="scientific">Saprolegnia diclina (strain VS20)</name>
    <dbReference type="NCBI Taxonomy" id="1156394"/>
    <lineage>
        <taxon>Eukaryota</taxon>
        <taxon>Sar</taxon>
        <taxon>Stramenopiles</taxon>
        <taxon>Oomycota</taxon>
        <taxon>Saprolegniomycetes</taxon>
        <taxon>Saprolegniales</taxon>
        <taxon>Saprolegniaceae</taxon>
        <taxon>Saprolegnia</taxon>
    </lineage>
</organism>
<gene>
    <name evidence="1" type="ORF">SDRG_12484</name>
</gene>
<accession>T0RIM8</accession>
<dbReference type="VEuPathDB" id="FungiDB:SDRG_12484"/>
<evidence type="ECO:0000313" key="2">
    <source>
        <dbReference type="Proteomes" id="UP000030762"/>
    </source>
</evidence>
<dbReference type="GeneID" id="19953211"/>
<dbReference type="RefSeq" id="XP_008616778.1">
    <property type="nucleotide sequence ID" value="XM_008618556.1"/>
</dbReference>
<protein>
    <submittedName>
        <fullName evidence="1">Uncharacterized protein</fullName>
    </submittedName>
</protein>
<dbReference type="EMBL" id="JH767181">
    <property type="protein sequence ID" value="EQC29712.1"/>
    <property type="molecule type" value="Genomic_DNA"/>
</dbReference>
<dbReference type="AlphaFoldDB" id="T0RIM8"/>
<dbReference type="Proteomes" id="UP000030762">
    <property type="component" value="Unassembled WGS sequence"/>
</dbReference>
<reference evidence="1 2" key="1">
    <citation type="submission" date="2012-04" db="EMBL/GenBank/DDBJ databases">
        <title>The Genome Sequence of Saprolegnia declina VS20.</title>
        <authorList>
            <consortium name="The Broad Institute Genome Sequencing Platform"/>
            <person name="Russ C."/>
            <person name="Nusbaum C."/>
            <person name="Tyler B."/>
            <person name="van West P."/>
            <person name="Dieguez-Uribeondo J."/>
            <person name="de Bruijn I."/>
            <person name="Tripathy S."/>
            <person name="Jiang R."/>
            <person name="Young S.K."/>
            <person name="Zeng Q."/>
            <person name="Gargeya S."/>
            <person name="Fitzgerald M."/>
            <person name="Haas B."/>
            <person name="Abouelleil A."/>
            <person name="Alvarado L."/>
            <person name="Arachchi H.M."/>
            <person name="Berlin A."/>
            <person name="Chapman S.B."/>
            <person name="Goldberg J."/>
            <person name="Griggs A."/>
            <person name="Gujja S."/>
            <person name="Hansen M."/>
            <person name="Howarth C."/>
            <person name="Imamovic A."/>
            <person name="Larimer J."/>
            <person name="McCowen C."/>
            <person name="Montmayeur A."/>
            <person name="Murphy C."/>
            <person name="Neiman D."/>
            <person name="Pearson M."/>
            <person name="Priest M."/>
            <person name="Roberts A."/>
            <person name="Saif S."/>
            <person name="Shea T."/>
            <person name="Sisk P."/>
            <person name="Sykes S."/>
            <person name="Wortman J."/>
            <person name="Nusbaum C."/>
            <person name="Birren B."/>
        </authorList>
    </citation>
    <scope>NUCLEOTIDE SEQUENCE [LARGE SCALE GENOMIC DNA]</scope>
    <source>
        <strain evidence="1 2">VS20</strain>
    </source>
</reference>
<proteinExistence type="predicted"/>
<keyword evidence="2" id="KW-1185">Reference proteome</keyword>
<name>T0RIM8_SAPDV</name>
<sequence length="94" mass="10495">MAPDVVKPLVQRHQTRRRRHINIEPIKMRVGACGITVITLPIALAPKDARTLHLLDKQTETCLAPPYATMQPAIVSASTSLHTALRWMPPGRRL</sequence>
<dbReference type="InParanoid" id="T0RIM8"/>